<dbReference type="PANTHER" id="PTHR39341:SF1">
    <property type="entry name" value="DUF1858 DOMAIN-CONTAINING PROTEIN"/>
    <property type="match status" value="1"/>
</dbReference>
<name>A0ABV6D4H4_9HYPH</name>
<dbReference type="Gene3D" id="1.10.3910.10">
    <property type="entry name" value="SP0561-like"/>
    <property type="match status" value="1"/>
</dbReference>
<dbReference type="SUPFAM" id="SSF140683">
    <property type="entry name" value="SP0561-like"/>
    <property type="match status" value="1"/>
</dbReference>
<dbReference type="PANTHER" id="PTHR39341">
    <property type="entry name" value="BSL7085 PROTEIN"/>
    <property type="match status" value="1"/>
</dbReference>
<gene>
    <name evidence="2" type="ORF">ACFFJ2_03950</name>
</gene>
<dbReference type="Proteomes" id="UP001589755">
    <property type="component" value="Unassembled WGS sequence"/>
</dbReference>
<proteinExistence type="predicted"/>
<organism evidence="2 3">
    <name type="scientific">Chelativorans intermedius</name>
    <dbReference type="NCBI Taxonomy" id="515947"/>
    <lineage>
        <taxon>Bacteria</taxon>
        <taxon>Pseudomonadati</taxon>
        <taxon>Pseudomonadota</taxon>
        <taxon>Alphaproteobacteria</taxon>
        <taxon>Hyphomicrobiales</taxon>
        <taxon>Phyllobacteriaceae</taxon>
        <taxon>Chelativorans</taxon>
    </lineage>
</organism>
<comment type="caution">
    <text evidence="2">The sequence shown here is derived from an EMBL/GenBank/DDBJ whole genome shotgun (WGS) entry which is preliminary data.</text>
</comment>
<dbReference type="InterPro" id="IPR023883">
    <property type="entry name" value="CHP03980_redox-disulphide"/>
</dbReference>
<dbReference type="Pfam" id="PF08984">
    <property type="entry name" value="DUF1858"/>
    <property type="match status" value="1"/>
</dbReference>
<evidence type="ECO:0000259" key="1">
    <source>
        <dbReference type="Pfam" id="PF08984"/>
    </source>
</evidence>
<dbReference type="NCBIfam" id="TIGR03980">
    <property type="entry name" value="prismane_assoc"/>
    <property type="match status" value="1"/>
</dbReference>
<keyword evidence="3" id="KW-1185">Reference proteome</keyword>
<dbReference type="EMBL" id="JBHLXD010000004">
    <property type="protein sequence ID" value="MFC0207551.1"/>
    <property type="molecule type" value="Genomic_DNA"/>
</dbReference>
<dbReference type="InterPro" id="IPR038062">
    <property type="entry name" value="ScdA-like_N_sf"/>
</dbReference>
<evidence type="ECO:0000313" key="3">
    <source>
        <dbReference type="Proteomes" id="UP001589755"/>
    </source>
</evidence>
<dbReference type="RefSeq" id="WP_261519189.1">
    <property type="nucleotide sequence ID" value="NZ_JAODNW010000003.1"/>
</dbReference>
<reference evidence="2 3" key="1">
    <citation type="submission" date="2024-09" db="EMBL/GenBank/DDBJ databases">
        <authorList>
            <person name="Sun Q."/>
            <person name="Mori K."/>
        </authorList>
    </citation>
    <scope>NUCLEOTIDE SEQUENCE [LARGE SCALE GENOMIC DNA]</scope>
    <source>
        <strain evidence="2 3">CCM 8543</strain>
    </source>
</reference>
<evidence type="ECO:0000313" key="2">
    <source>
        <dbReference type="EMBL" id="MFC0207551.1"/>
    </source>
</evidence>
<feature type="domain" description="DUF1858" evidence="1">
    <location>
        <begin position="15"/>
        <end position="66"/>
    </location>
</feature>
<dbReference type="InterPro" id="IPR015077">
    <property type="entry name" value="DUF1858"/>
</dbReference>
<sequence>MIGRKEETVRERRPDPEMTLEEVMTAWPACVSVILRHRMLCVGCPITPFHTIADACRAHGVDEAAFLEALQAAIAA</sequence>
<accession>A0ABV6D4H4</accession>
<protein>
    <submittedName>
        <fullName evidence="2">DUF1858 domain-containing protein</fullName>
    </submittedName>
</protein>